<proteinExistence type="predicted"/>
<protein>
    <recommendedName>
        <fullName evidence="5">MurR/RpiR family transcriptional regulator</fullName>
    </recommendedName>
</protein>
<dbReference type="GO" id="GO:0003700">
    <property type="term" value="F:DNA-binding transcription factor activity"/>
    <property type="evidence" value="ECO:0007669"/>
    <property type="project" value="InterPro"/>
</dbReference>
<organism evidence="3 4">
    <name type="scientific">Microbacterium dextranolyticum</name>
    <dbReference type="NCBI Taxonomy" id="36806"/>
    <lineage>
        <taxon>Bacteria</taxon>
        <taxon>Bacillati</taxon>
        <taxon>Actinomycetota</taxon>
        <taxon>Actinomycetes</taxon>
        <taxon>Micrococcales</taxon>
        <taxon>Microbacteriaceae</taxon>
        <taxon>Microbacterium</taxon>
    </lineage>
</organism>
<dbReference type="RefSeq" id="WP_204962632.1">
    <property type="nucleotide sequence ID" value="NZ_BAAAUR010000002.1"/>
</dbReference>
<dbReference type="PANTHER" id="PTHR30514:SF1">
    <property type="entry name" value="HTH-TYPE TRANSCRIPTIONAL REGULATOR HEXR-RELATED"/>
    <property type="match status" value="1"/>
</dbReference>
<dbReference type="AlphaFoldDB" id="A0A9W6HJY1"/>
<dbReference type="SUPFAM" id="SSF46689">
    <property type="entry name" value="Homeodomain-like"/>
    <property type="match status" value="1"/>
</dbReference>
<dbReference type="Proteomes" id="UP001142291">
    <property type="component" value="Unassembled WGS sequence"/>
</dbReference>
<dbReference type="InterPro" id="IPR047640">
    <property type="entry name" value="RpiR-like"/>
</dbReference>
<dbReference type="InterPro" id="IPR001347">
    <property type="entry name" value="SIS_dom"/>
</dbReference>
<dbReference type="GO" id="GO:1901135">
    <property type="term" value="P:carbohydrate derivative metabolic process"/>
    <property type="evidence" value="ECO:0007669"/>
    <property type="project" value="InterPro"/>
</dbReference>
<evidence type="ECO:0000259" key="1">
    <source>
        <dbReference type="PROSITE" id="PS51071"/>
    </source>
</evidence>
<dbReference type="InterPro" id="IPR000281">
    <property type="entry name" value="HTH_RpiR"/>
</dbReference>
<reference evidence="3" key="2">
    <citation type="submission" date="2023-01" db="EMBL/GenBank/DDBJ databases">
        <authorList>
            <person name="Sun Q."/>
            <person name="Evtushenko L."/>
        </authorList>
    </citation>
    <scope>NUCLEOTIDE SEQUENCE</scope>
    <source>
        <strain evidence="3">VKM Ac-1940</strain>
    </source>
</reference>
<dbReference type="Gene3D" id="3.40.50.10490">
    <property type="entry name" value="Glucose-6-phosphate isomerase like protein, domain 1"/>
    <property type="match status" value="1"/>
</dbReference>
<feature type="domain" description="HTH rpiR-type" evidence="1">
    <location>
        <begin position="11"/>
        <end position="87"/>
    </location>
</feature>
<accession>A0A9W6HJY1</accession>
<name>A0A9W6HJY1_9MICO</name>
<gene>
    <name evidence="3" type="ORF">GCM10017591_01970</name>
</gene>
<dbReference type="GO" id="GO:0097367">
    <property type="term" value="F:carbohydrate derivative binding"/>
    <property type="evidence" value="ECO:0007669"/>
    <property type="project" value="InterPro"/>
</dbReference>
<evidence type="ECO:0000313" key="3">
    <source>
        <dbReference type="EMBL" id="GLJ94136.1"/>
    </source>
</evidence>
<dbReference type="InterPro" id="IPR036388">
    <property type="entry name" value="WH-like_DNA-bd_sf"/>
</dbReference>
<evidence type="ECO:0000259" key="2">
    <source>
        <dbReference type="PROSITE" id="PS51464"/>
    </source>
</evidence>
<dbReference type="PANTHER" id="PTHR30514">
    <property type="entry name" value="GLUCOKINASE"/>
    <property type="match status" value="1"/>
</dbReference>
<reference evidence="3" key="1">
    <citation type="journal article" date="2014" name="Int. J. Syst. Evol. Microbiol.">
        <title>Complete genome sequence of Corynebacterium casei LMG S-19264T (=DSM 44701T), isolated from a smear-ripened cheese.</title>
        <authorList>
            <consortium name="US DOE Joint Genome Institute (JGI-PGF)"/>
            <person name="Walter F."/>
            <person name="Albersmeier A."/>
            <person name="Kalinowski J."/>
            <person name="Ruckert C."/>
        </authorList>
    </citation>
    <scope>NUCLEOTIDE SEQUENCE</scope>
    <source>
        <strain evidence="3">VKM Ac-1940</strain>
    </source>
</reference>
<dbReference type="EMBL" id="BSER01000001">
    <property type="protein sequence ID" value="GLJ94136.1"/>
    <property type="molecule type" value="Genomic_DNA"/>
</dbReference>
<dbReference type="Gene3D" id="1.10.10.10">
    <property type="entry name" value="Winged helix-like DNA-binding domain superfamily/Winged helix DNA-binding domain"/>
    <property type="match status" value="1"/>
</dbReference>
<dbReference type="PROSITE" id="PS51464">
    <property type="entry name" value="SIS"/>
    <property type="match status" value="1"/>
</dbReference>
<feature type="domain" description="SIS" evidence="2">
    <location>
        <begin position="128"/>
        <end position="268"/>
    </location>
</feature>
<evidence type="ECO:0000313" key="4">
    <source>
        <dbReference type="Proteomes" id="UP001142291"/>
    </source>
</evidence>
<keyword evidence="4" id="KW-1185">Reference proteome</keyword>
<dbReference type="InterPro" id="IPR009057">
    <property type="entry name" value="Homeodomain-like_sf"/>
</dbReference>
<sequence>MSAHTADPPLGGTIDHILSLLPSLTPAAQRAAQICVERPGEVAEMSGADLADAAGTSAAAVSRMSQALGFRSFQHLRLTLVRDLGAAAPEGDEDGDDDVSRLRGYAERSARMLQTSLASIDADVFAASAVAIAQAPRLLLAATGASQPSAQAAAVAFTVNGRSCEAPSDTVMQQLTASVLRPGDVCVAVSASGANTNTLAVAQAAAQAGATVVVVTGFARAPLTVVADLVLVAGARSASWEHSAMASGMVQLLVLSALQRAVADRMADAAARARSAVQHEVLGIVADDVEP</sequence>
<dbReference type="PROSITE" id="PS51071">
    <property type="entry name" value="HTH_RPIR"/>
    <property type="match status" value="1"/>
</dbReference>
<dbReference type="SUPFAM" id="SSF53697">
    <property type="entry name" value="SIS domain"/>
    <property type="match status" value="1"/>
</dbReference>
<dbReference type="Pfam" id="PF01380">
    <property type="entry name" value="SIS"/>
    <property type="match status" value="1"/>
</dbReference>
<evidence type="ECO:0008006" key="5">
    <source>
        <dbReference type="Google" id="ProtNLM"/>
    </source>
</evidence>
<dbReference type="InterPro" id="IPR046348">
    <property type="entry name" value="SIS_dom_sf"/>
</dbReference>
<comment type="caution">
    <text evidence="3">The sequence shown here is derived from an EMBL/GenBank/DDBJ whole genome shotgun (WGS) entry which is preliminary data.</text>
</comment>
<dbReference type="GO" id="GO:0003677">
    <property type="term" value="F:DNA binding"/>
    <property type="evidence" value="ECO:0007669"/>
    <property type="project" value="InterPro"/>
</dbReference>
<dbReference type="Pfam" id="PF01418">
    <property type="entry name" value="HTH_6"/>
    <property type="match status" value="1"/>
</dbReference>